<reference evidence="1 2" key="1">
    <citation type="submission" date="2016-10" db="EMBL/GenBank/DDBJ databases">
        <authorList>
            <person name="de Groot N.N."/>
        </authorList>
    </citation>
    <scope>NUCLEOTIDE SEQUENCE [LARGE SCALE GENOMIC DNA]</scope>
    <source>
        <strain evidence="1 2">DSM 25294</strain>
    </source>
</reference>
<dbReference type="OrthoDB" id="7728412at2"/>
<dbReference type="STRING" id="571298.SAMN04488026_10653"/>
<dbReference type="Proteomes" id="UP000199382">
    <property type="component" value="Unassembled WGS sequence"/>
</dbReference>
<dbReference type="RefSeq" id="WP_093162272.1">
    <property type="nucleotide sequence ID" value="NZ_FNEK01000065.1"/>
</dbReference>
<gene>
    <name evidence="1" type="ORF">SAMN04488026_10653</name>
</gene>
<keyword evidence="2" id="KW-1185">Reference proteome</keyword>
<proteinExistence type="predicted"/>
<name>A0A1G9GT33_9RHOB</name>
<evidence type="ECO:0000313" key="2">
    <source>
        <dbReference type="Proteomes" id="UP000199382"/>
    </source>
</evidence>
<evidence type="ECO:0000313" key="1">
    <source>
        <dbReference type="EMBL" id="SDL03841.1"/>
    </source>
</evidence>
<organism evidence="1 2">
    <name type="scientific">Aliiruegeria lutimaris</name>
    <dbReference type="NCBI Taxonomy" id="571298"/>
    <lineage>
        <taxon>Bacteria</taxon>
        <taxon>Pseudomonadati</taxon>
        <taxon>Pseudomonadota</taxon>
        <taxon>Alphaproteobacteria</taxon>
        <taxon>Rhodobacterales</taxon>
        <taxon>Roseobacteraceae</taxon>
        <taxon>Aliiruegeria</taxon>
    </lineage>
</organism>
<accession>A0A1G9GT33</accession>
<protein>
    <submittedName>
        <fullName evidence="1">Uncharacterized protein</fullName>
    </submittedName>
</protein>
<dbReference type="EMBL" id="FNEK01000065">
    <property type="protein sequence ID" value="SDL03841.1"/>
    <property type="molecule type" value="Genomic_DNA"/>
</dbReference>
<dbReference type="AlphaFoldDB" id="A0A1G9GT33"/>
<sequence length="74" mass="8743">MSLITFTSTPRFSPMANLLSLIARVLWTPANKSNNEDESRDRRDFLLEMMELHPCSFQSELDFQNMMHVYPSRF</sequence>